<feature type="region of interest" description="Disordered" evidence="4">
    <location>
        <begin position="129"/>
        <end position="153"/>
    </location>
</feature>
<sequence>MNSSHIKIVAENRKARHNYSIEDVYEAGMVLLGTEVKSLRLGRVNLKDAYARIKHGEVFVYQMHIGPYPFASYDNHDSLRRKKLLLHKYEINKLYAKVNEKGYSLIPLKVYFQSGKVKLTLALAKGKRKYDKRESIRRRDQERDLERSKKEYK</sequence>
<dbReference type="InterPro" id="IPR000037">
    <property type="entry name" value="SsrA-bd_prot"/>
</dbReference>
<keyword evidence="1 3" id="KW-0963">Cytoplasm</keyword>
<reference evidence="5 6" key="1">
    <citation type="submission" date="2020-08" db="EMBL/GenBank/DDBJ databases">
        <title>Bridging the membrane lipid divide: bacteria of the FCB group superphylum have the potential to synthesize archaeal ether lipids.</title>
        <authorList>
            <person name="Villanueva L."/>
            <person name="Von Meijenfeldt F.A.B."/>
            <person name="Westbye A.B."/>
            <person name="Yadav S."/>
            <person name="Hopmans E.C."/>
            <person name="Dutilh B.E."/>
            <person name="Sinninghe Damste J.S."/>
        </authorList>
    </citation>
    <scope>NUCLEOTIDE SEQUENCE [LARGE SCALE GENOMIC DNA]</scope>
    <source>
        <strain evidence="5">NIOZ-UU30</strain>
    </source>
</reference>
<dbReference type="EMBL" id="JACNJH010000207">
    <property type="protein sequence ID" value="MBC8362608.1"/>
    <property type="molecule type" value="Genomic_DNA"/>
</dbReference>
<comment type="function">
    <text evidence="3">Required for rescue of stalled ribosomes mediated by trans-translation. Binds to transfer-messenger RNA (tmRNA), required for stable association of tmRNA with ribosomes. tmRNA and SmpB together mimic tRNA shape, replacing the anticodon stem-loop with SmpB. tmRNA is encoded by the ssrA gene; the 2 termini fold to resemble tRNA(Ala) and it encodes a 'tag peptide', a short internal open reading frame. During trans-translation Ala-aminoacylated tmRNA acts like a tRNA, entering the A-site of stalled ribosomes, displacing the stalled mRNA. The ribosome then switches to translate the ORF on the tmRNA; the nascent peptide is terminated with the 'tag peptide' encoded by the tmRNA and targeted for degradation. The ribosome is freed to recommence translation, which seems to be the essential function of trans-translation.</text>
</comment>
<dbReference type="PANTHER" id="PTHR30308:SF2">
    <property type="entry name" value="SSRA-BINDING PROTEIN"/>
    <property type="match status" value="1"/>
</dbReference>
<evidence type="ECO:0000256" key="3">
    <source>
        <dbReference type="HAMAP-Rule" id="MF_00023"/>
    </source>
</evidence>
<dbReference type="GO" id="GO:0003723">
    <property type="term" value="F:RNA binding"/>
    <property type="evidence" value="ECO:0007669"/>
    <property type="project" value="UniProtKB-UniRule"/>
</dbReference>
<gene>
    <name evidence="3 5" type="primary">smpB</name>
    <name evidence="5" type="ORF">H8E23_14580</name>
</gene>
<protein>
    <recommendedName>
        <fullName evidence="3">SsrA-binding protein</fullName>
    </recommendedName>
    <alternativeName>
        <fullName evidence="3">Small protein B</fullName>
    </alternativeName>
</protein>
<accession>A0A8J6NXJ2</accession>
<evidence type="ECO:0000256" key="2">
    <source>
        <dbReference type="ARBA" id="ARBA00022884"/>
    </source>
</evidence>
<dbReference type="GO" id="GO:0070929">
    <property type="term" value="P:trans-translation"/>
    <property type="evidence" value="ECO:0007669"/>
    <property type="project" value="UniProtKB-UniRule"/>
</dbReference>
<dbReference type="InterPro" id="IPR020081">
    <property type="entry name" value="SsrA-bd_prot_CS"/>
</dbReference>
<dbReference type="Pfam" id="PF01668">
    <property type="entry name" value="SmpB"/>
    <property type="match status" value="1"/>
</dbReference>
<dbReference type="Gene3D" id="2.40.280.10">
    <property type="match status" value="1"/>
</dbReference>
<dbReference type="GO" id="GO:0005829">
    <property type="term" value="C:cytosol"/>
    <property type="evidence" value="ECO:0007669"/>
    <property type="project" value="TreeGrafter"/>
</dbReference>
<dbReference type="NCBIfam" id="TIGR00086">
    <property type="entry name" value="smpB"/>
    <property type="match status" value="1"/>
</dbReference>
<dbReference type="NCBIfam" id="NF003843">
    <property type="entry name" value="PRK05422.1"/>
    <property type="match status" value="1"/>
</dbReference>
<dbReference type="CDD" id="cd09294">
    <property type="entry name" value="SmpB"/>
    <property type="match status" value="1"/>
</dbReference>
<evidence type="ECO:0000256" key="4">
    <source>
        <dbReference type="SAM" id="MobiDB-lite"/>
    </source>
</evidence>
<evidence type="ECO:0000256" key="1">
    <source>
        <dbReference type="ARBA" id="ARBA00022490"/>
    </source>
</evidence>
<dbReference type="SUPFAM" id="SSF74982">
    <property type="entry name" value="Small protein B (SmpB)"/>
    <property type="match status" value="1"/>
</dbReference>
<dbReference type="Proteomes" id="UP000603434">
    <property type="component" value="Unassembled WGS sequence"/>
</dbReference>
<comment type="similarity">
    <text evidence="3">Belongs to the SmpB family.</text>
</comment>
<keyword evidence="2 3" id="KW-0694">RNA-binding</keyword>
<dbReference type="HAMAP" id="MF_00023">
    <property type="entry name" value="SmpB"/>
    <property type="match status" value="1"/>
</dbReference>
<name>A0A8J6NXJ2_9BACT</name>
<dbReference type="PROSITE" id="PS01317">
    <property type="entry name" value="SSRP"/>
    <property type="match status" value="1"/>
</dbReference>
<proteinExistence type="inferred from homology"/>
<dbReference type="PANTHER" id="PTHR30308">
    <property type="entry name" value="TMRNA-BINDING COMPONENT OF TRANS-TRANSLATION TAGGING COMPLEX"/>
    <property type="match status" value="1"/>
</dbReference>
<comment type="caution">
    <text evidence="5">The sequence shown here is derived from an EMBL/GenBank/DDBJ whole genome shotgun (WGS) entry which is preliminary data.</text>
</comment>
<dbReference type="AlphaFoldDB" id="A0A8J6NXJ2"/>
<dbReference type="GO" id="GO:0070930">
    <property type="term" value="P:trans-translation-dependent protein tagging"/>
    <property type="evidence" value="ECO:0007669"/>
    <property type="project" value="TreeGrafter"/>
</dbReference>
<evidence type="ECO:0000313" key="6">
    <source>
        <dbReference type="Proteomes" id="UP000603434"/>
    </source>
</evidence>
<evidence type="ECO:0000313" key="5">
    <source>
        <dbReference type="EMBL" id="MBC8362608.1"/>
    </source>
</evidence>
<feature type="compositionally biased region" description="Basic and acidic residues" evidence="4">
    <location>
        <begin position="131"/>
        <end position="153"/>
    </location>
</feature>
<dbReference type="InterPro" id="IPR023620">
    <property type="entry name" value="SmpB"/>
</dbReference>
<comment type="subcellular location">
    <subcellularLocation>
        <location evidence="3">Cytoplasm</location>
    </subcellularLocation>
    <text evidence="3">The tmRNA-SmpB complex associates with stalled 70S ribosomes.</text>
</comment>
<organism evidence="5 6">
    <name type="scientific">Candidatus Desulfatibia profunda</name>
    <dbReference type="NCBI Taxonomy" id="2841695"/>
    <lineage>
        <taxon>Bacteria</taxon>
        <taxon>Pseudomonadati</taxon>
        <taxon>Thermodesulfobacteriota</taxon>
        <taxon>Desulfobacteria</taxon>
        <taxon>Desulfobacterales</taxon>
        <taxon>Desulfobacterales incertae sedis</taxon>
        <taxon>Candidatus Desulfatibia</taxon>
    </lineage>
</organism>